<comment type="similarity">
    <text evidence="2">Belongs to the bacterial solute-binding protein 5 family.</text>
</comment>
<dbReference type="RefSeq" id="WP_076649778.1">
    <property type="nucleotide sequence ID" value="NZ_FTPS01000001.1"/>
</dbReference>
<dbReference type="GO" id="GO:0043190">
    <property type="term" value="C:ATP-binding cassette (ABC) transporter complex"/>
    <property type="evidence" value="ECO:0007669"/>
    <property type="project" value="InterPro"/>
</dbReference>
<dbReference type="STRING" id="515897.SAMN05421849_2081"/>
<dbReference type="Gene3D" id="3.10.105.10">
    <property type="entry name" value="Dipeptide-binding Protein, Domain 3"/>
    <property type="match status" value="1"/>
</dbReference>
<reference evidence="5 6" key="1">
    <citation type="submission" date="2017-01" db="EMBL/GenBank/DDBJ databases">
        <authorList>
            <person name="Mah S.A."/>
            <person name="Swanson W.J."/>
            <person name="Moy G.W."/>
            <person name="Vacquier V.D."/>
        </authorList>
    </citation>
    <scope>NUCLEOTIDE SEQUENCE [LARGE SCALE GENOMIC DNA]</scope>
    <source>
        <strain evidence="5 6">DSM 21219</strain>
    </source>
</reference>
<keyword evidence="3" id="KW-0732">Signal</keyword>
<dbReference type="InterPro" id="IPR000914">
    <property type="entry name" value="SBP_5_dom"/>
</dbReference>
<gene>
    <name evidence="5" type="ORF">SAMN05421849_2081</name>
</gene>
<dbReference type="InterPro" id="IPR030678">
    <property type="entry name" value="Peptide/Ni-bd"/>
</dbReference>
<protein>
    <submittedName>
        <fullName evidence="5">Microcin C transport system substrate-binding protein</fullName>
    </submittedName>
</protein>
<dbReference type="GO" id="GO:0030288">
    <property type="term" value="C:outer membrane-bounded periplasmic space"/>
    <property type="evidence" value="ECO:0007669"/>
    <property type="project" value="TreeGrafter"/>
</dbReference>
<dbReference type="PANTHER" id="PTHR30290:SF64">
    <property type="entry name" value="ABC TRANSPORTER PERIPLASMIC BINDING PROTEIN"/>
    <property type="match status" value="1"/>
</dbReference>
<dbReference type="GO" id="GO:0042884">
    <property type="term" value="P:microcin transport"/>
    <property type="evidence" value="ECO:0007669"/>
    <property type="project" value="TreeGrafter"/>
</dbReference>
<dbReference type="CDD" id="cd08497">
    <property type="entry name" value="MbnE-like"/>
    <property type="match status" value="1"/>
</dbReference>
<dbReference type="EMBL" id="FTPS01000001">
    <property type="protein sequence ID" value="SIT84275.1"/>
    <property type="molecule type" value="Genomic_DNA"/>
</dbReference>
<dbReference type="PANTHER" id="PTHR30290">
    <property type="entry name" value="PERIPLASMIC BINDING COMPONENT OF ABC TRANSPORTER"/>
    <property type="match status" value="1"/>
</dbReference>
<dbReference type="Gene3D" id="3.40.190.10">
    <property type="entry name" value="Periplasmic binding protein-like II"/>
    <property type="match status" value="1"/>
</dbReference>
<organism evidence="5 6">
    <name type="scientific">Pontibaca methylaminivorans</name>
    <dbReference type="NCBI Taxonomy" id="515897"/>
    <lineage>
        <taxon>Bacteria</taxon>
        <taxon>Pseudomonadati</taxon>
        <taxon>Pseudomonadota</taxon>
        <taxon>Alphaproteobacteria</taxon>
        <taxon>Rhodobacterales</taxon>
        <taxon>Roseobacteraceae</taxon>
        <taxon>Pontibaca</taxon>
    </lineage>
</organism>
<proteinExistence type="inferred from homology"/>
<evidence type="ECO:0000313" key="5">
    <source>
        <dbReference type="EMBL" id="SIT84275.1"/>
    </source>
</evidence>
<accession>A0A1R3X0C8</accession>
<dbReference type="OrthoDB" id="9803988at2"/>
<dbReference type="Pfam" id="PF00496">
    <property type="entry name" value="SBP_bac_5"/>
    <property type="match status" value="1"/>
</dbReference>
<dbReference type="SUPFAM" id="SSF53850">
    <property type="entry name" value="Periplasmic binding protein-like II"/>
    <property type="match status" value="1"/>
</dbReference>
<dbReference type="InterPro" id="IPR039424">
    <property type="entry name" value="SBP_5"/>
</dbReference>
<evidence type="ECO:0000256" key="3">
    <source>
        <dbReference type="ARBA" id="ARBA00022729"/>
    </source>
</evidence>
<keyword evidence="6" id="KW-1185">Reference proteome</keyword>
<dbReference type="AlphaFoldDB" id="A0A1R3X0C8"/>
<feature type="domain" description="Solute-binding protein family 5" evidence="4">
    <location>
        <begin position="118"/>
        <end position="532"/>
    </location>
</feature>
<comment type="subcellular location">
    <subcellularLocation>
        <location evidence="1">Periplasm</location>
    </subcellularLocation>
</comment>
<evidence type="ECO:0000259" key="4">
    <source>
        <dbReference type="Pfam" id="PF00496"/>
    </source>
</evidence>
<dbReference type="GO" id="GO:1904680">
    <property type="term" value="F:peptide transmembrane transporter activity"/>
    <property type="evidence" value="ECO:0007669"/>
    <property type="project" value="TreeGrafter"/>
</dbReference>
<dbReference type="GO" id="GO:0015833">
    <property type="term" value="P:peptide transport"/>
    <property type="evidence" value="ECO:0007669"/>
    <property type="project" value="TreeGrafter"/>
</dbReference>
<evidence type="ECO:0000313" key="6">
    <source>
        <dbReference type="Proteomes" id="UP000192455"/>
    </source>
</evidence>
<evidence type="ECO:0000256" key="1">
    <source>
        <dbReference type="ARBA" id="ARBA00004418"/>
    </source>
</evidence>
<evidence type="ECO:0000256" key="2">
    <source>
        <dbReference type="ARBA" id="ARBA00005695"/>
    </source>
</evidence>
<sequence length="633" mass="71667">MIMDHPAPGSRAVLRRHGLAALAVLVLGLLLASAGSAEEKIIKSHGFSEFGELKYPEGFERFDYVNPDAPRGGELSYAAQGTFDSFNPFTRQGRAAARSGEQYETLLVPSYDEPASYYGLVAESIEYPESQDWVIFNLRPEARFSDGSPVTADDVVFSHEILLEQGLQSYSEAVRKRIPKAEALDEHRVKFYFAPDIPRRALITQVGGTPIFSRAWFDEDPEKRRLDKPRMEPGIGSGPYVLDRYDVNRRVTYKRNPDYWGDDLNVNVGRNNFDRIRIEYFSDSVAAMEAFKAGEYTLRQENNSKSWATAYDFRAVKNGQVVTDEIDDGNVPPAMGFIMNMDRPQFRDPRVREAVQLAFNFEWTNESLQYGLFQQRSSFWEGTPLEAEGLPEGRELEVLEALGERIDPAILTGEPVSAHESRADRQSDRRNLRKAMGLLNEAGWNVGEDGIRRDENGRKLVIEFLSDDPVLDRIVLPFVDNLRGMGIDARYNRIDDAQYTLRRRERDFDMIAGAYPMSLEPSTGLYQQFGSESAEFSVFNLAGIHDPAIDALIDNIVAASDGEELTANVRALDRVLRAKRFMVPTWYLGKHLVAYWDIYGHPDPLPPYSLGVEDLWWADADKRDRLKAAGALR</sequence>
<name>A0A1R3X0C8_9RHOB</name>
<dbReference type="PIRSF" id="PIRSF002741">
    <property type="entry name" value="MppA"/>
    <property type="match status" value="1"/>
</dbReference>
<dbReference type="Proteomes" id="UP000192455">
    <property type="component" value="Unassembled WGS sequence"/>
</dbReference>